<evidence type="ECO:0000313" key="2">
    <source>
        <dbReference type="Proteomes" id="UP001205560"/>
    </source>
</evidence>
<evidence type="ECO:0008006" key="3">
    <source>
        <dbReference type="Google" id="ProtNLM"/>
    </source>
</evidence>
<dbReference type="Pfam" id="PF20228">
    <property type="entry name" value="DUF6587"/>
    <property type="match status" value="1"/>
</dbReference>
<organism evidence="1 2">
    <name type="scientific">Massilia norwichensis</name>
    <dbReference type="NCBI Taxonomy" id="1442366"/>
    <lineage>
        <taxon>Bacteria</taxon>
        <taxon>Pseudomonadati</taxon>
        <taxon>Pseudomonadota</taxon>
        <taxon>Betaproteobacteria</taxon>
        <taxon>Burkholderiales</taxon>
        <taxon>Oxalobacteraceae</taxon>
        <taxon>Telluria group</taxon>
        <taxon>Massilia</taxon>
    </lineage>
</organism>
<comment type="caution">
    <text evidence="1">The sequence shown here is derived from an EMBL/GenBank/DDBJ whole genome shotgun (WGS) entry which is preliminary data.</text>
</comment>
<gene>
    <name evidence="1" type="ORF">NX782_23460</name>
</gene>
<evidence type="ECO:0000313" key="1">
    <source>
        <dbReference type="EMBL" id="MCS0592151.1"/>
    </source>
</evidence>
<dbReference type="EMBL" id="JANUGX010000037">
    <property type="protein sequence ID" value="MCS0592151.1"/>
    <property type="molecule type" value="Genomic_DNA"/>
</dbReference>
<dbReference type="InterPro" id="IPR046494">
    <property type="entry name" value="DUF6587"/>
</dbReference>
<name>A0ABT2AD66_9BURK</name>
<accession>A0ABT2AD66</accession>
<protein>
    <recommendedName>
        <fullName evidence="3">FeoB-associated Cys-rich membrane protein</fullName>
    </recommendedName>
</protein>
<reference evidence="1 2" key="1">
    <citation type="submission" date="2022-08" db="EMBL/GenBank/DDBJ databases">
        <title>Reclassification of Massilia species as members of the genera Telluria, Duganella, Pseudoduganella, Mokoshia gen. nov. and Zemynaea gen. nov. using orthogonal and non-orthogonal genome-based approaches.</title>
        <authorList>
            <person name="Bowman J.P."/>
        </authorList>
    </citation>
    <scope>NUCLEOTIDE SEQUENCE [LARGE SCALE GENOMIC DNA]</scope>
    <source>
        <strain evidence="1 2">LMG 28164</strain>
    </source>
</reference>
<dbReference type="RefSeq" id="WP_258847919.1">
    <property type="nucleotide sequence ID" value="NZ_JANUGX010000037.1"/>
</dbReference>
<dbReference type="Proteomes" id="UP001205560">
    <property type="component" value="Unassembled WGS sequence"/>
</dbReference>
<proteinExistence type="predicted"/>
<sequence length="87" mass="9433">MIAQYLAVGLIVLCAALYAAGKYLPLSVRRKIVYKFSDGSGKGWLARWLDKDAGCGSGCDTCGTCAPEPMPETDDKGRKIIQVHVKR</sequence>
<keyword evidence="2" id="KW-1185">Reference proteome</keyword>